<evidence type="ECO:0000313" key="2">
    <source>
        <dbReference type="Proteomes" id="UP001239445"/>
    </source>
</evidence>
<dbReference type="AlphaFoldDB" id="A0AAJ0BKB1"/>
<name>A0AAJ0BKB1_9PEZI</name>
<dbReference type="InterPro" id="IPR036047">
    <property type="entry name" value="F-box-like_dom_sf"/>
</dbReference>
<dbReference type="EMBL" id="MU839828">
    <property type="protein sequence ID" value="KAK1758778.1"/>
    <property type="molecule type" value="Genomic_DNA"/>
</dbReference>
<evidence type="ECO:0000313" key="1">
    <source>
        <dbReference type="EMBL" id="KAK1758778.1"/>
    </source>
</evidence>
<protein>
    <recommendedName>
        <fullName evidence="3">F-box domain-containing protein</fullName>
    </recommendedName>
</protein>
<sequence length="471" mass="54347">PFQISVIDNIGKPRLCDLPDEVLLPIMGQADNVTTLCLRRTSRVFFRLFKDSRFQHLHDNSRDMLPFRYLQPTPLTREKVPQDVMPALRSLLRKDLFCQNCREMDPEADIRLRTQFLYCSGCRAQHPAVLFSCRQRHYPSQKRICIGREGYVHICAHKVLQWDELEPWLSGKGPTYQEWKCTHPSHQYDSDNARCPEYCGKPYCRALLPKRKSSPEPTISIQSEIHMKVSGLGLTRAVDGEGVLRQIEWLRTRGAKKLYPTPRGKYPTELQFFDPNVCTCLYFDDPPPGWEVNQEEANTNGLCPGHKHPRGPVSGWGYSARMSKWRNNIPNKTSIAPCWRGHSLSRWLATVCETSPECIVVKYEKRLALGQCQQRKKEHGLGPVWPGWLAMIDPVSYGLREDEESYGIYWCDDEACHNFHSRGAGTLWKREMTSAVNPFERKNKSKLWKSSHRGRDLLANLMGAAKTGFRR</sequence>
<feature type="non-terminal residue" evidence="1">
    <location>
        <position position="1"/>
    </location>
</feature>
<dbReference type="Proteomes" id="UP001239445">
    <property type="component" value="Unassembled WGS sequence"/>
</dbReference>
<gene>
    <name evidence="1" type="ORF">QBC47DRAFT_292954</name>
</gene>
<dbReference type="SUPFAM" id="SSF81383">
    <property type="entry name" value="F-box domain"/>
    <property type="match status" value="1"/>
</dbReference>
<accession>A0AAJ0BKB1</accession>
<evidence type="ECO:0008006" key="3">
    <source>
        <dbReference type="Google" id="ProtNLM"/>
    </source>
</evidence>
<comment type="caution">
    <text evidence="1">The sequence shown here is derived from an EMBL/GenBank/DDBJ whole genome shotgun (WGS) entry which is preliminary data.</text>
</comment>
<keyword evidence="2" id="KW-1185">Reference proteome</keyword>
<proteinExistence type="predicted"/>
<reference evidence="1" key="1">
    <citation type="submission" date="2023-06" db="EMBL/GenBank/DDBJ databases">
        <title>Genome-scale phylogeny and comparative genomics of the fungal order Sordariales.</title>
        <authorList>
            <consortium name="Lawrence Berkeley National Laboratory"/>
            <person name="Hensen N."/>
            <person name="Bonometti L."/>
            <person name="Westerberg I."/>
            <person name="Brannstrom I.O."/>
            <person name="Guillou S."/>
            <person name="Cros-Aarteil S."/>
            <person name="Calhoun S."/>
            <person name="Haridas S."/>
            <person name="Kuo A."/>
            <person name="Mondo S."/>
            <person name="Pangilinan J."/>
            <person name="Riley R."/>
            <person name="Labutti K."/>
            <person name="Andreopoulos B."/>
            <person name="Lipzen A."/>
            <person name="Chen C."/>
            <person name="Yanf M."/>
            <person name="Daum C."/>
            <person name="Ng V."/>
            <person name="Clum A."/>
            <person name="Steindorff A."/>
            <person name="Ohm R."/>
            <person name="Martin F."/>
            <person name="Silar P."/>
            <person name="Natvig D."/>
            <person name="Lalanne C."/>
            <person name="Gautier V."/>
            <person name="Ament-Velasquez S.L."/>
            <person name="Kruys A."/>
            <person name="Hutchinson M.I."/>
            <person name="Powell A.J."/>
            <person name="Barry K."/>
            <person name="Miller A.N."/>
            <person name="Grigoriev I.V."/>
            <person name="Debuchy R."/>
            <person name="Gladieux P."/>
            <person name="Thoren M.H."/>
            <person name="Johannesson H."/>
        </authorList>
    </citation>
    <scope>NUCLEOTIDE SEQUENCE</scope>
    <source>
        <strain evidence="1">PSN4</strain>
    </source>
</reference>
<organism evidence="1 2">
    <name type="scientific">Echria macrotheca</name>
    <dbReference type="NCBI Taxonomy" id="438768"/>
    <lineage>
        <taxon>Eukaryota</taxon>
        <taxon>Fungi</taxon>
        <taxon>Dikarya</taxon>
        <taxon>Ascomycota</taxon>
        <taxon>Pezizomycotina</taxon>
        <taxon>Sordariomycetes</taxon>
        <taxon>Sordariomycetidae</taxon>
        <taxon>Sordariales</taxon>
        <taxon>Schizotheciaceae</taxon>
        <taxon>Echria</taxon>
    </lineage>
</organism>